<dbReference type="InterPro" id="IPR043128">
    <property type="entry name" value="Rev_trsase/Diguanyl_cyclase"/>
</dbReference>
<dbReference type="Pfam" id="PF00990">
    <property type="entry name" value="GGDEF"/>
    <property type="match status" value="1"/>
</dbReference>
<dbReference type="AlphaFoldDB" id="A0AAQ3BYX1"/>
<name>A0AAQ3BYX1_EDWPI</name>
<organism evidence="2 3">
    <name type="scientific">Edwardsiella piscicida</name>
    <dbReference type="NCBI Taxonomy" id="1263550"/>
    <lineage>
        <taxon>Bacteria</taxon>
        <taxon>Pseudomonadati</taxon>
        <taxon>Pseudomonadota</taxon>
        <taxon>Gammaproteobacteria</taxon>
        <taxon>Enterobacterales</taxon>
        <taxon>Hafniaceae</taxon>
        <taxon>Edwardsiella</taxon>
    </lineage>
</organism>
<dbReference type="Proteomes" id="UP001223683">
    <property type="component" value="Chromosome"/>
</dbReference>
<dbReference type="InterPro" id="IPR000160">
    <property type="entry name" value="GGDEF_dom"/>
</dbReference>
<gene>
    <name evidence="2" type="ORF">PWJ79_09725</name>
</gene>
<accession>A0AAQ3BYX1</accession>
<dbReference type="RefSeq" id="WP_012848866.1">
    <property type="nucleotide sequence ID" value="NC_013508.1"/>
</dbReference>
<dbReference type="GeneID" id="72528839"/>
<evidence type="ECO:0000313" key="2">
    <source>
        <dbReference type="EMBL" id="WDU89740.1"/>
    </source>
</evidence>
<protein>
    <submittedName>
        <fullName evidence="2">Diguanylate cyclase</fullName>
        <ecNumber evidence="2">2.7.7.65</ecNumber>
    </submittedName>
</protein>
<dbReference type="SUPFAM" id="SSF55073">
    <property type="entry name" value="Nucleotide cyclase"/>
    <property type="match status" value="1"/>
</dbReference>
<dbReference type="EMBL" id="CP118390">
    <property type="protein sequence ID" value="WDU89740.1"/>
    <property type="molecule type" value="Genomic_DNA"/>
</dbReference>
<proteinExistence type="predicted"/>
<evidence type="ECO:0000313" key="3">
    <source>
        <dbReference type="Proteomes" id="UP001223683"/>
    </source>
</evidence>
<dbReference type="Gene3D" id="3.30.70.270">
    <property type="match status" value="1"/>
</dbReference>
<dbReference type="EC" id="2.7.7.65" evidence="2"/>
<dbReference type="InterPro" id="IPR029787">
    <property type="entry name" value="Nucleotide_cyclase"/>
</dbReference>
<dbReference type="PROSITE" id="PS50887">
    <property type="entry name" value="GGDEF"/>
    <property type="match status" value="1"/>
</dbReference>
<reference evidence="2" key="1">
    <citation type="submission" date="2022-10" db="EMBL/GenBank/DDBJ databases">
        <title>Complete genome of Ep21-8.</title>
        <authorList>
            <person name="Kang Y.-R."/>
            <person name="Kim D.-H."/>
        </authorList>
    </citation>
    <scope>NUCLEOTIDE SEQUENCE</scope>
    <source>
        <strain evidence="2">Ep21-8</strain>
    </source>
</reference>
<sequence length="117" mass="13483">MVSFSNILLDVFSVNNSLVARVGGDEFLVIVKAVEGRAHIKKHICDIRVLVHTAFNNYMDIGFDFSLGYCEFKTSLEKTPAEVDRLMYKNKLEKKNNKDDKCTEKVNVVIGERYYFH</sequence>
<evidence type="ECO:0000259" key="1">
    <source>
        <dbReference type="PROSITE" id="PS50887"/>
    </source>
</evidence>
<keyword evidence="2" id="KW-0548">Nucleotidyltransferase</keyword>
<dbReference type="GO" id="GO:0052621">
    <property type="term" value="F:diguanylate cyclase activity"/>
    <property type="evidence" value="ECO:0007669"/>
    <property type="project" value="UniProtKB-EC"/>
</dbReference>
<keyword evidence="2" id="KW-0808">Transferase</keyword>
<feature type="domain" description="GGDEF" evidence="1">
    <location>
        <begin position="1"/>
        <end position="103"/>
    </location>
</feature>